<dbReference type="Proteomes" id="UP001519921">
    <property type="component" value="Unassembled WGS sequence"/>
</dbReference>
<feature type="compositionally biased region" description="Polar residues" evidence="10">
    <location>
        <begin position="624"/>
        <end position="639"/>
    </location>
</feature>
<dbReference type="SUPFAM" id="SSF56112">
    <property type="entry name" value="Protein kinase-like (PK-like)"/>
    <property type="match status" value="1"/>
</dbReference>
<feature type="domain" description="PASTA" evidence="13">
    <location>
        <begin position="501"/>
        <end position="567"/>
    </location>
</feature>
<dbReference type="Gene3D" id="1.10.510.10">
    <property type="entry name" value="Transferase(Phosphotransferase) domain 1"/>
    <property type="match status" value="1"/>
</dbReference>
<comment type="catalytic activity">
    <reaction evidence="7">
        <text>L-threonyl-[protein] + ATP = O-phospho-L-threonyl-[protein] + ADP + H(+)</text>
        <dbReference type="Rhea" id="RHEA:46608"/>
        <dbReference type="Rhea" id="RHEA-COMP:11060"/>
        <dbReference type="Rhea" id="RHEA-COMP:11605"/>
        <dbReference type="ChEBI" id="CHEBI:15378"/>
        <dbReference type="ChEBI" id="CHEBI:30013"/>
        <dbReference type="ChEBI" id="CHEBI:30616"/>
        <dbReference type="ChEBI" id="CHEBI:61977"/>
        <dbReference type="ChEBI" id="CHEBI:456216"/>
        <dbReference type="EC" id="2.7.11.1"/>
    </reaction>
</comment>
<feature type="transmembrane region" description="Helical" evidence="11">
    <location>
        <begin position="338"/>
        <end position="359"/>
    </location>
</feature>
<evidence type="ECO:0000256" key="4">
    <source>
        <dbReference type="ARBA" id="ARBA00022741"/>
    </source>
</evidence>
<evidence type="ECO:0000256" key="2">
    <source>
        <dbReference type="ARBA" id="ARBA00022527"/>
    </source>
</evidence>
<keyword evidence="2" id="KW-0723">Serine/threonine-protein kinase</keyword>
<protein>
    <recommendedName>
        <fullName evidence="1">non-specific serine/threonine protein kinase</fullName>
        <ecNumber evidence="1">2.7.11.1</ecNumber>
    </recommendedName>
</protein>
<evidence type="ECO:0000256" key="3">
    <source>
        <dbReference type="ARBA" id="ARBA00022679"/>
    </source>
</evidence>
<dbReference type="Gene3D" id="3.30.10.20">
    <property type="match status" value="3"/>
</dbReference>
<dbReference type="PROSITE" id="PS51178">
    <property type="entry name" value="PASTA"/>
    <property type="match status" value="3"/>
</dbReference>
<evidence type="ECO:0000256" key="6">
    <source>
        <dbReference type="ARBA" id="ARBA00022840"/>
    </source>
</evidence>
<evidence type="ECO:0000259" key="13">
    <source>
        <dbReference type="PROSITE" id="PS51178"/>
    </source>
</evidence>
<dbReference type="GO" id="GO:0016301">
    <property type="term" value="F:kinase activity"/>
    <property type="evidence" value="ECO:0007669"/>
    <property type="project" value="UniProtKB-KW"/>
</dbReference>
<gene>
    <name evidence="14" type="primary">pknB</name>
    <name evidence="14" type="ORF">KYD98_06755</name>
</gene>
<feature type="compositionally biased region" description="Low complexity" evidence="10">
    <location>
        <begin position="584"/>
        <end position="614"/>
    </location>
</feature>
<evidence type="ECO:0000256" key="5">
    <source>
        <dbReference type="ARBA" id="ARBA00022777"/>
    </source>
</evidence>
<keyword evidence="11" id="KW-1133">Transmembrane helix</keyword>
<dbReference type="Gene3D" id="3.30.200.20">
    <property type="entry name" value="Phosphorylase Kinase, domain 1"/>
    <property type="match status" value="1"/>
</dbReference>
<feature type="domain" description="PASTA" evidence="13">
    <location>
        <begin position="364"/>
        <end position="430"/>
    </location>
</feature>
<dbReference type="NCBIfam" id="NF033483">
    <property type="entry name" value="PknB_PASTA_kin"/>
    <property type="match status" value="1"/>
</dbReference>
<dbReference type="EMBL" id="JAHXPT010000004">
    <property type="protein sequence ID" value="MBW6409786.1"/>
    <property type="molecule type" value="Genomic_DNA"/>
</dbReference>
<feature type="binding site" evidence="9">
    <location>
        <position position="39"/>
    </location>
    <ligand>
        <name>ATP</name>
        <dbReference type="ChEBI" id="CHEBI:30616"/>
    </ligand>
</feature>
<dbReference type="PROSITE" id="PS50011">
    <property type="entry name" value="PROTEIN_KINASE_DOM"/>
    <property type="match status" value="1"/>
</dbReference>
<name>A0ABS7AQ16_9CLOT</name>
<keyword evidence="4 9" id="KW-0547">Nucleotide-binding</keyword>
<dbReference type="InterPro" id="IPR011009">
    <property type="entry name" value="Kinase-like_dom_sf"/>
</dbReference>
<dbReference type="InterPro" id="IPR017441">
    <property type="entry name" value="Protein_kinase_ATP_BS"/>
</dbReference>
<dbReference type="PANTHER" id="PTHR43289">
    <property type="entry name" value="MITOGEN-ACTIVATED PROTEIN KINASE KINASE KINASE 20-RELATED"/>
    <property type="match status" value="1"/>
</dbReference>
<evidence type="ECO:0000256" key="7">
    <source>
        <dbReference type="ARBA" id="ARBA00047899"/>
    </source>
</evidence>
<feature type="domain" description="PASTA" evidence="13">
    <location>
        <begin position="431"/>
        <end position="498"/>
    </location>
</feature>
<accession>A0ABS7AQ16</accession>
<sequence>MKGIILGNRYELLEKIGEGGMSEVFKARCNKLNRFVAVKILKKEFCNNADIVEKFKGEATAIATLSDNNIVNILDVGTQDDLNYIVMELVDGKTLKDTINKFGKMNYEKAILTAIQIAKALDCAHRNKIIHRDVKPQNILVAENGAIKVTDFGIAKSTSSSTITNTSTIMGSAHYLSPEQAKGSFIDYRTDLYSLGVVLYEMVTGVLPFEADTAVTIALKHLQENVIPPKNLNSKIPDNLNKLILKCMEKDPNKRYQTAKEVILDLEKIKENPNAIIDSVTDNEHTIIMSAVTEEISKQSNLNNSAYEEDDYYYDDDDYEEDNETKSKNINKKKIMKIGMIIGGLALLILLGIGLFTLFSSAGTNKEVEVPNIIGSTLEQAKAKLEGMDLILVDAGTEKSDQPEGTIIKIDPKEGTKVKVKSKVRVIVSSGETKVKMPDLREDDLDTAKKILESLGLKIDNTTEEYSNDIPKGQIISQNPTKDTEITTSTKVSIVVSKGSEIKYSKVPSVIGLTLDEAKVKLENAKLKVSIVEKETNDESNNGKVLSQSNEGSNVRQWSTITITIGKYVKPEPKPEPITPPQETPGNNTPGSNTPGGTTPGNNNNNNKPGTTPPISEDEAENQDVPTQGPGKTTNSKPH</sequence>
<evidence type="ECO:0000256" key="11">
    <source>
        <dbReference type="SAM" id="Phobius"/>
    </source>
</evidence>
<evidence type="ECO:0000259" key="12">
    <source>
        <dbReference type="PROSITE" id="PS50011"/>
    </source>
</evidence>
<comment type="catalytic activity">
    <reaction evidence="8">
        <text>L-seryl-[protein] + ATP = O-phospho-L-seryl-[protein] + ADP + H(+)</text>
        <dbReference type="Rhea" id="RHEA:17989"/>
        <dbReference type="Rhea" id="RHEA-COMP:9863"/>
        <dbReference type="Rhea" id="RHEA-COMP:11604"/>
        <dbReference type="ChEBI" id="CHEBI:15378"/>
        <dbReference type="ChEBI" id="CHEBI:29999"/>
        <dbReference type="ChEBI" id="CHEBI:30616"/>
        <dbReference type="ChEBI" id="CHEBI:83421"/>
        <dbReference type="ChEBI" id="CHEBI:456216"/>
        <dbReference type="EC" id="2.7.11.1"/>
    </reaction>
</comment>
<keyword evidence="11" id="KW-0472">Membrane</keyword>
<dbReference type="PROSITE" id="PS00108">
    <property type="entry name" value="PROTEIN_KINASE_ST"/>
    <property type="match status" value="1"/>
</dbReference>
<dbReference type="RefSeq" id="WP_219778845.1">
    <property type="nucleotide sequence ID" value="NZ_JAHXPT010000004.1"/>
</dbReference>
<evidence type="ECO:0000256" key="10">
    <source>
        <dbReference type="SAM" id="MobiDB-lite"/>
    </source>
</evidence>
<dbReference type="InterPro" id="IPR008271">
    <property type="entry name" value="Ser/Thr_kinase_AS"/>
</dbReference>
<keyword evidence="11" id="KW-0812">Transmembrane</keyword>
<dbReference type="Pfam" id="PF00069">
    <property type="entry name" value="Pkinase"/>
    <property type="match status" value="1"/>
</dbReference>
<dbReference type="EC" id="2.7.11.1" evidence="1"/>
<evidence type="ECO:0000256" key="8">
    <source>
        <dbReference type="ARBA" id="ARBA00048679"/>
    </source>
</evidence>
<dbReference type="CDD" id="cd14014">
    <property type="entry name" value="STKc_PknB_like"/>
    <property type="match status" value="1"/>
</dbReference>
<keyword evidence="6 9" id="KW-0067">ATP-binding</keyword>
<dbReference type="SMART" id="SM00220">
    <property type="entry name" value="S_TKc"/>
    <property type="match status" value="1"/>
</dbReference>
<comment type="caution">
    <text evidence="14">The sequence shown here is derived from an EMBL/GenBank/DDBJ whole genome shotgun (WGS) entry which is preliminary data.</text>
</comment>
<evidence type="ECO:0000256" key="9">
    <source>
        <dbReference type="PROSITE-ProRule" id="PRU10141"/>
    </source>
</evidence>
<feature type="region of interest" description="Disordered" evidence="10">
    <location>
        <begin position="534"/>
        <end position="639"/>
    </location>
</feature>
<dbReference type="PROSITE" id="PS00107">
    <property type="entry name" value="PROTEIN_KINASE_ATP"/>
    <property type="match status" value="1"/>
</dbReference>
<keyword evidence="15" id="KW-1185">Reference proteome</keyword>
<dbReference type="PANTHER" id="PTHR43289:SF34">
    <property type="entry name" value="SERINE_THREONINE-PROTEIN KINASE YBDM-RELATED"/>
    <property type="match status" value="1"/>
</dbReference>
<dbReference type="SMART" id="SM00740">
    <property type="entry name" value="PASTA"/>
    <property type="match status" value="3"/>
</dbReference>
<evidence type="ECO:0000256" key="1">
    <source>
        <dbReference type="ARBA" id="ARBA00012513"/>
    </source>
</evidence>
<proteinExistence type="predicted"/>
<feature type="compositionally biased region" description="Polar residues" evidence="10">
    <location>
        <begin position="539"/>
        <end position="563"/>
    </location>
</feature>
<dbReference type="InterPro" id="IPR005543">
    <property type="entry name" value="PASTA_dom"/>
</dbReference>
<dbReference type="Pfam" id="PF03793">
    <property type="entry name" value="PASTA"/>
    <property type="match status" value="3"/>
</dbReference>
<feature type="domain" description="Protein kinase" evidence="12">
    <location>
        <begin position="10"/>
        <end position="269"/>
    </location>
</feature>
<evidence type="ECO:0000313" key="15">
    <source>
        <dbReference type="Proteomes" id="UP001519921"/>
    </source>
</evidence>
<reference evidence="14 15" key="1">
    <citation type="submission" date="2021-07" db="EMBL/GenBank/DDBJ databases">
        <title>Clostridium weizhouense sp. nov., an anaerobic bacterium isolated from activated sludge of Petroleum wastewater.</title>
        <authorList>
            <person name="Li Q."/>
        </authorList>
    </citation>
    <scope>NUCLEOTIDE SEQUENCE [LARGE SCALE GENOMIC DNA]</scope>
    <source>
        <strain evidence="14 15">YB-6</strain>
    </source>
</reference>
<evidence type="ECO:0000313" key="14">
    <source>
        <dbReference type="EMBL" id="MBW6409786.1"/>
    </source>
</evidence>
<keyword evidence="5 14" id="KW-0418">Kinase</keyword>
<dbReference type="CDD" id="cd06577">
    <property type="entry name" value="PASTA_pknB"/>
    <property type="match status" value="3"/>
</dbReference>
<organism evidence="14 15">
    <name type="scientific">Clostridium weizhouense</name>
    <dbReference type="NCBI Taxonomy" id="2859781"/>
    <lineage>
        <taxon>Bacteria</taxon>
        <taxon>Bacillati</taxon>
        <taxon>Bacillota</taxon>
        <taxon>Clostridia</taxon>
        <taxon>Eubacteriales</taxon>
        <taxon>Clostridiaceae</taxon>
        <taxon>Clostridium</taxon>
    </lineage>
</organism>
<keyword evidence="3" id="KW-0808">Transferase</keyword>
<dbReference type="InterPro" id="IPR000719">
    <property type="entry name" value="Prot_kinase_dom"/>
</dbReference>